<dbReference type="Proteomes" id="UP000177230">
    <property type="component" value="Unassembled WGS sequence"/>
</dbReference>
<name>A0A1F5RGK5_9BACT</name>
<dbReference type="InterPro" id="IPR051910">
    <property type="entry name" value="ComF/GntX_DNA_util-trans"/>
</dbReference>
<dbReference type="PANTHER" id="PTHR47505">
    <property type="entry name" value="DNA UTILIZATION PROTEIN YHGH"/>
    <property type="match status" value="1"/>
</dbReference>
<comment type="caution">
    <text evidence="3">The sequence shown here is derived from an EMBL/GenBank/DDBJ whole genome shotgun (WGS) entry which is preliminary data.</text>
</comment>
<evidence type="ECO:0000313" key="3">
    <source>
        <dbReference type="EMBL" id="OGF13508.1"/>
    </source>
</evidence>
<dbReference type="Gene3D" id="3.40.50.2020">
    <property type="match status" value="1"/>
</dbReference>
<evidence type="ECO:0000256" key="1">
    <source>
        <dbReference type="ARBA" id="ARBA00008007"/>
    </source>
</evidence>
<dbReference type="CDD" id="cd06223">
    <property type="entry name" value="PRTases_typeI"/>
    <property type="match status" value="1"/>
</dbReference>
<accession>A0A1F5RGK5</accession>
<protein>
    <recommendedName>
        <fullName evidence="2">Double zinc ribbon domain-containing protein</fullName>
    </recommendedName>
</protein>
<dbReference type="InterPro" id="IPR029057">
    <property type="entry name" value="PRTase-like"/>
</dbReference>
<proteinExistence type="inferred from homology"/>
<dbReference type="SUPFAM" id="SSF53271">
    <property type="entry name" value="PRTase-like"/>
    <property type="match status" value="1"/>
</dbReference>
<dbReference type="AlphaFoldDB" id="A0A1F5RGK5"/>
<dbReference type="Pfam" id="PF18912">
    <property type="entry name" value="DZR_2"/>
    <property type="match status" value="1"/>
</dbReference>
<gene>
    <name evidence="3" type="ORF">A2024_11325</name>
</gene>
<dbReference type="EMBL" id="MFFM01000016">
    <property type="protein sequence ID" value="OGF13508.1"/>
    <property type="molecule type" value="Genomic_DNA"/>
</dbReference>
<evidence type="ECO:0000313" key="4">
    <source>
        <dbReference type="Proteomes" id="UP000177230"/>
    </source>
</evidence>
<dbReference type="InterPro" id="IPR000836">
    <property type="entry name" value="PRTase_dom"/>
</dbReference>
<dbReference type="InterPro" id="IPR044005">
    <property type="entry name" value="DZR_2"/>
</dbReference>
<organism evidence="3 4">
    <name type="scientific">Candidatus Edwardsbacteria bacterium GWF2_54_11</name>
    <dbReference type="NCBI Taxonomy" id="1817851"/>
    <lineage>
        <taxon>Bacteria</taxon>
        <taxon>Candidatus Edwardsiibacteriota</taxon>
    </lineage>
</organism>
<feature type="domain" description="Double zinc ribbon" evidence="2">
    <location>
        <begin position="13"/>
        <end position="70"/>
    </location>
</feature>
<dbReference type="PANTHER" id="PTHR47505:SF1">
    <property type="entry name" value="DNA UTILIZATION PROTEIN YHGH"/>
    <property type="match status" value="1"/>
</dbReference>
<reference evidence="3 4" key="1">
    <citation type="journal article" date="2016" name="Nat. Commun.">
        <title>Thousands of microbial genomes shed light on interconnected biogeochemical processes in an aquifer system.</title>
        <authorList>
            <person name="Anantharaman K."/>
            <person name="Brown C.T."/>
            <person name="Hug L.A."/>
            <person name="Sharon I."/>
            <person name="Castelle C.J."/>
            <person name="Probst A.J."/>
            <person name="Thomas B.C."/>
            <person name="Singh A."/>
            <person name="Wilkins M.J."/>
            <person name="Karaoz U."/>
            <person name="Brodie E.L."/>
            <person name="Williams K.H."/>
            <person name="Hubbard S.S."/>
            <person name="Banfield J.F."/>
        </authorList>
    </citation>
    <scope>NUCLEOTIDE SEQUENCE [LARGE SCALE GENOMIC DNA]</scope>
</reference>
<evidence type="ECO:0000259" key="2">
    <source>
        <dbReference type="Pfam" id="PF18912"/>
    </source>
</evidence>
<sequence>MHRHISSFFGSLADFVFPPFCSHCHRRTSEGLAGGICRGCWSLVKKWQDGQCQRCGQPVAEAGSLCRHCLIPEWGCSDIKTIGPFEAPLSEAVHMLKYSDAKSVSRRLGAMMAERIVSDQRYNKADLVLAVPLHIARKRERGYNQAQLLAEQLGKSLGVPSPEGLLTRARHTRTQTTLNREQRLRNVKGIFAVHNPDRIKGRSIILVDDVLTTGATIGSCGQSLFSAGAREVLALTAAAAPL</sequence>
<comment type="similarity">
    <text evidence="1">Belongs to the ComF/GntX family.</text>
</comment>